<dbReference type="RefSeq" id="WP_158080464.1">
    <property type="nucleotide sequence ID" value="NZ_MZGW01000003.1"/>
</dbReference>
<feature type="active site" description="Proton donor/acceptor" evidence="1">
    <location>
        <position position="82"/>
    </location>
</feature>
<dbReference type="SMART" id="SM00855">
    <property type="entry name" value="PGAM"/>
    <property type="match status" value="1"/>
</dbReference>
<dbReference type="AlphaFoldDB" id="A0A1V4I721"/>
<feature type="binding site" evidence="2">
    <location>
        <begin position="8"/>
        <end position="15"/>
    </location>
    <ligand>
        <name>substrate</name>
    </ligand>
</feature>
<dbReference type="GO" id="GO:0005737">
    <property type="term" value="C:cytoplasm"/>
    <property type="evidence" value="ECO:0007669"/>
    <property type="project" value="TreeGrafter"/>
</dbReference>
<dbReference type="PANTHER" id="PTHR48100:SF1">
    <property type="entry name" value="HISTIDINE PHOSPHATASE FAMILY PROTEIN-RELATED"/>
    <property type="match status" value="1"/>
</dbReference>
<dbReference type="Pfam" id="PF00300">
    <property type="entry name" value="His_Phos_1"/>
    <property type="match status" value="1"/>
</dbReference>
<dbReference type="GO" id="GO:0016791">
    <property type="term" value="F:phosphatase activity"/>
    <property type="evidence" value="ECO:0007669"/>
    <property type="project" value="TreeGrafter"/>
</dbReference>
<feature type="binding site" evidence="2">
    <location>
        <position position="58"/>
    </location>
    <ligand>
        <name>substrate</name>
    </ligand>
</feature>
<dbReference type="CDD" id="cd07067">
    <property type="entry name" value="HP_PGM_like"/>
    <property type="match status" value="1"/>
</dbReference>
<organism evidence="3 4">
    <name type="scientific">Alkalithermobacter paradoxus</name>
    <dbReference type="NCBI Taxonomy" id="29349"/>
    <lineage>
        <taxon>Bacteria</taxon>
        <taxon>Bacillati</taxon>
        <taxon>Bacillota</taxon>
        <taxon>Clostridia</taxon>
        <taxon>Peptostreptococcales</taxon>
        <taxon>Tepidibacteraceae</taxon>
        <taxon>Alkalithermobacter</taxon>
    </lineage>
</organism>
<sequence>MVRLIFVRHGITEDNENMRLSGFIDSKLSEVGKSQVIKTAIRLKDENIDYIYSSPLSRAFHTAKEICKYANVDVKICEDFREMNFGKFDGLTFNEIKQNYEDDFNKLKEDSFSYKFPSGESLLEFHDRVSKAIDTIISKHKNNTVLISAHSGVIRSAISHILSRNHEYHWNFKIDNCSITIVEVIDGFGVMHTLNNTEHLR</sequence>
<proteinExistence type="predicted"/>
<keyword evidence="3" id="KW-0378">Hydrolase</keyword>
<evidence type="ECO:0000256" key="1">
    <source>
        <dbReference type="PIRSR" id="PIRSR613078-1"/>
    </source>
</evidence>
<dbReference type="EMBL" id="MZGW01000003">
    <property type="protein sequence ID" value="OPJ55788.1"/>
    <property type="molecule type" value="Genomic_DNA"/>
</dbReference>
<evidence type="ECO:0000256" key="2">
    <source>
        <dbReference type="PIRSR" id="PIRSR613078-2"/>
    </source>
</evidence>
<reference evidence="3 4" key="1">
    <citation type="submission" date="2017-03" db="EMBL/GenBank/DDBJ databases">
        <title>Genome sequence of Clostridium thermoalcaliphilum DSM 7309.</title>
        <authorList>
            <person name="Poehlein A."/>
            <person name="Daniel R."/>
        </authorList>
    </citation>
    <scope>NUCLEOTIDE SEQUENCE [LARGE SCALE GENOMIC DNA]</scope>
    <source>
        <strain evidence="3 4">DSM 7309</strain>
    </source>
</reference>
<dbReference type="InterPro" id="IPR029033">
    <property type="entry name" value="His_PPase_superfam"/>
</dbReference>
<dbReference type="PANTHER" id="PTHR48100">
    <property type="entry name" value="BROAD-SPECIFICITY PHOSPHATASE YOR283W-RELATED"/>
    <property type="match status" value="1"/>
</dbReference>
<dbReference type="PIRSF" id="PIRSF000709">
    <property type="entry name" value="6PFK_2-Ptase"/>
    <property type="match status" value="1"/>
</dbReference>
<dbReference type="Proteomes" id="UP000190140">
    <property type="component" value="Unassembled WGS sequence"/>
</dbReference>
<dbReference type="InterPro" id="IPR013078">
    <property type="entry name" value="His_Pase_superF_clade-1"/>
</dbReference>
<comment type="caution">
    <text evidence="3">The sequence shown here is derived from an EMBL/GenBank/DDBJ whole genome shotgun (WGS) entry which is preliminary data.</text>
</comment>
<feature type="active site" description="Tele-phosphohistidine intermediate" evidence="1">
    <location>
        <position position="9"/>
    </location>
</feature>
<keyword evidence="4" id="KW-1185">Reference proteome</keyword>
<dbReference type="OrthoDB" id="7925971at2"/>
<evidence type="ECO:0000313" key="3">
    <source>
        <dbReference type="EMBL" id="OPJ55788.1"/>
    </source>
</evidence>
<gene>
    <name evidence="3" type="primary">pspA_2</name>
    <name evidence="3" type="ORF">CLOTH_09660</name>
</gene>
<dbReference type="Gene3D" id="3.40.50.1240">
    <property type="entry name" value="Phosphoglycerate mutase-like"/>
    <property type="match status" value="1"/>
</dbReference>
<evidence type="ECO:0000313" key="4">
    <source>
        <dbReference type="Proteomes" id="UP000190140"/>
    </source>
</evidence>
<name>A0A1V4I721_9FIRM</name>
<accession>A0A1V4I721</accession>
<dbReference type="EC" id="3.1.3.3" evidence="3"/>
<dbReference type="STRING" id="29349.CLOTH_09660"/>
<dbReference type="SUPFAM" id="SSF53254">
    <property type="entry name" value="Phosphoglycerate mutase-like"/>
    <property type="match status" value="1"/>
</dbReference>
<dbReference type="InterPro" id="IPR050275">
    <property type="entry name" value="PGM_Phosphatase"/>
</dbReference>
<protein>
    <submittedName>
        <fullName evidence="3">Phosphoserine phosphatase 1</fullName>
        <ecNumber evidence="3">3.1.3.3</ecNumber>
    </submittedName>
</protein>